<name>A0A5B8I6C6_9GAMM</name>
<dbReference type="SUPFAM" id="SSF51695">
    <property type="entry name" value="PLC-like phosphodiesterases"/>
    <property type="match status" value="1"/>
</dbReference>
<dbReference type="InterPro" id="IPR017946">
    <property type="entry name" value="PLC-like_Pdiesterase_TIM-brl"/>
</dbReference>
<protein>
    <submittedName>
        <fullName evidence="2">Glycerophosphoryl diester phosphodiesterase</fullName>
    </submittedName>
</protein>
<proteinExistence type="predicted"/>
<dbReference type="GO" id="GO:0006629">
    <property type="term" value="P:lipid metabolic process"/>
    <property type="evidence" value="ECO:0007669"/>
    <property type="project" value="InterPro"/>
</dbReference>
<evidence type="ECO:0000313" key="2">
    <source>
        <dbReference type="EMBL" id="QDX30064.1"/>
    </source>
</evidence>
<dbReference type="RefSeq" id="WP_042870587.1">
    <property type="nucleotide sequence ID" value="NZ_CM001975.1"/>
</dbReference>
<feature type="domain" description="GP-PDE" evidence="1">
    <location>
        <begin position="17"/>
        <end position="253"/>
    </location>
</feature>
<dbReference type="Gene3D" id="3.20.20.190">
    <property type="entry name" value="Phosphatidylinositol (PI) phosphodiesterase"/>
    <property type="match status" value="1"/>
</dbReference>
<dbReference type="PROSITE" id="PS51704">
    <property type="entry name" value="GP_PDE"/>
    <property type="match status" value="1"/>
</dbReference>
<dbReference type="PANTHER" id="PTHR46211:SF1">
    <property type="entry name" value="GLYCEROPHOSPHODIESTER PHOSPHODIESTERASE, CYTOPLASMIC"/>
    <property type="match status" value="1"/>
</dbReference>
<evidence type="ECO:0000259" key="1">
    <source>
        <dbReference type="PROSITE" id="PS51704"/>
    </source>
</evidence>
<dbReference type="Proteomes" id="UP000320591">
    <property type="component" value="Chromosome"/>
</dbReference>
<dbReference type="STRING" id="568768.GCA_000406125_01933"/>
<sequence>MSDSVTDYLRRQRVVNDALIAHRGASALAPENTLIAMHKAVLCGAKWLEVDVKLTKDGQPVIIHDDRVDRTTNGHGLVAALTLAEIRQLEARAQFGEAFAGVTIPTLPELITCVLELDVGLQLELKPTAGDDVETAEVALGVLKSMWPANRRDRLFLSSFSVRSIQTAARLMPDVPRAFAVVVPPKKPVALLQETHCQILHCLAELLDDEAQHILSDSGIEYAVAVVNDAAQARRFLDNGAQTVLSDIPDLLG</sequence>
<evidence type="ECO:0000313" key="3">
    <source>
        <dbReference type="Proteomes" id="UP000320591"/>
    </source>
</evidence>
<accession>A0A5B8I6C6</accession>
<dbReference type="OrthoDB" id="9795622at2"/>
<dbReference type="KEGG" id="dic:Dpoa569_0001919"/>
<dbReference type="AlphaFoldDB" id="A0A5B8I6C6"/>
<dbReference type="EMBL" id="CP042220">
    <property type="protein sequence ID" value="QDX30064.1"/>
    <property type="molecule type" value="Genomic_DNA"/>
</dbReference>
<keyword evidence="3" id="KW-1185">Reference proteome</keyword>
<dbReference type="PANTHER" id="PTHR46211">
    <property type="entry name" value="GLYCEROPHOSPHORYL DIESTER PHOSPHODIESTERASE"/>
    <property type="match status" value="1"/>
</dbReference>
<reference evidence="2 3" key="1">
    <citation type="journal article" date="2019" name="Environ. Microbiol.">
        <title>The phytopathogenic nature of Dickeya aquatica 174/2 and the dynamic early evolution of Dickeya pathogenicity.</title>
        <authorList>
            <person name="Duprey A."/>
            <person name="Taib N."/>
            <person name="Leonard S."/>
            <person name="Garin T."/>
            <person name="Flandrois J.P."/>
            <person name="Nasser W."/>
            <person name="Brochier-Armanet C."/>
            <person name="Reverchon S."/>
        </authorList>
    </citation>
    <scope>NUCLEOTIDE SEQUENCE [LARGE SCALE GENOMIC DNA]</scope>
    <source>
        <strain evidence="2 3">NCPPB 569</strain>
    </source>
</reference>
<dbReference type="InterPro" id="IPR030395">
    <property type="entry name" value="GP_PDE_dom"/>
</dbReference>
<gene>
    <name evidence="2" type="ORF">Dpoa569_0001919</name>
</gene>
<dbReference type="Pfam" id="PF03009">
    <property type="entry name" value="GDPD"/>
    <property type="match status" value="1"/>
</dbReference>
<dbReference type="GO" id="GO:0008081">
    <property type="term" value="F:phosphoric diester hydrolase activity"/>
    <property type="evidence" value="ECO:0007669"/>
    <property type="project" value="InterPro"/>
</dbReference>
<organism evidence="2 3">
    <name type="scientific">Dickeya poaceiphila</name>
    <dbReference type="NCBI Taxonomy" id="568768"/>
    <lineage>
        <taxon>Bacteria</taxon>
        <taxon>Pseudomonadati</taxon>
        <taxon>Pseudomonadota</taxon>
        <taxon>Gammaproteobacteria</taxon>
        <taxon>Enterobacterales</taxon>
        <taxon>Pectobacteriaceae</taxon>
        <taxon>Dickeya</taxon>
    </lineage>
</organism>